<dbReference type="EMBL" id="FMIA01000002">
    <property type="protein sequence ID" value="SCL55711.1"/>
    <property type="molecule type" value="Genomic_DNA"/>
</dbReference>
<protein>
    <recommendedName>
        <fullName evidence="4">Acyl-CoA dehydrogenase, C-terminal domain</fullName>
    </recommendedName>
</protein>
<dbReference type="OrthoDB" id="3478937at2"/>
<dbReference type="RefSeq" id="WP_091437960.1">
    <property type="nucleotide sequence ID" value="NZ_BMMJ01000005.1"/>
</dbReference>
<evidence type="ECO:0008006" key="4">
    <source>
        <dbReference type="Google" id="ProtNLM"/>
    </source>
</evidence>
<accession>A0A1C6UNV2</accession>
<feature type="region of interest" description="Disordered" evidence="1">
    <location>
        <begin position="215"/>
        <end position="236"/>
    </location>
</feature>
<feature type="compositionally biased region" description="Pro residues" evidence="1">
    <location>
        <begin position="217"/>
        <end position="226"/>
    </location>
</feature>
<keyword evidence="3" id="KW-1185">Reference proteome</keyword>
<dbReference type="AlphaFoldDB" id="A0A1C6UNV2"/>
<dbReference type="SUPFAM" id="SSF47203">
    <property type="entry name" value="Acyl-CoA dehydrogenase C-terminal domain-like"/>
    <property type="match status" value="1"/>
</dbReference>
<gene>
    <name evidence="2" type="ORF">GA0070617_3033</name>
</gene>
<evidence type="ECO:0000313" key="3">
    <source>
        <dbReference type="Proteomes" id="UP000198937"/>
    </source>
</evidence>
<proteinExistence type="predicted"/>
<dbReference type="STRING" id="683228.GA0070617_3033"/>
<dbReference type="Gene3D" id="1.20.140.10">
    <property type="entry name" value="Butyryl-CoA Dehydrogenase, subunit A, domain 3"/>
    <property type="match status" value="1"/>
</dbReference>
<reference evidence="2 3" key="1">
    <citation type="submission" date="2016-06" db="EMBL/GenBank/DDBJ databases">
        <authorList>
            <person name="Kjaerup R.B."/>
            <person name="Dalgaard T.S."/>
            <person name="Juul-Madsen H.R."/>
        </authorList>
    </citation>
    <scope>NUCLEOTIDE SEQUENCE [LARGE SCALE GENOMIC DNA]</scope>
    <source>
        <strain evidence="2 3">DSM 45577</strain>
    </source>
</reference>
<dbReference type="InterPro" id="IPR036250">
    <property type="entry name" value="AcylCo_DH-like_C"/>
</dbReference>
<dbReference type="GO" id="GO:0016627">
    <property type="term" value="F:oxidoreductase activity, acting on the CH-CH group of donors"/>
    <property type="evidence" value="ECO:0007669"/>
    <property type="project" value="InterPro"/>
</dbReference>
<name>A0A1C6UNV2_9ACTN</name>
<organism evidence="2 3">
    <name type="scientific">Micromonospora yangpuensis</name>
    <dbReference type="NCBI Taxonomy" id="683228"/>
    <lineage>
        <taxon>Bacteria</taxon>
        <taxon>Bacillati</taxon>
        <taxon>Actinomycetota</taxon>
        <taxon>Actinomycetes</taxon>
        <taxon>Micromonosporales</taxon>
        <taxon>Micromonosporaceae</taxon>
        <taxon>Micromonospora</taxon>
    </lineage>
</organism>
<dbReference type="Proteomes" id="UP000198937">
    <property type="component" value="Unassembled WGS sequence"/>
</dbReference>
<evidence type="ECO:0000256" key="1">
    <source>
        <dbReference type="SAM" id="MobiDB-lite"/>
    </source>
</evidence>
<evidence type="ECO:0000313" key="2">
    <source>
        <dbReference type="EMBL" id="SCL55711.1"/>
    </source>
</evidence>
<sequence length="236" mass="24129">MTVTVTPPATAATELRRHRTTGYADGATTALAQLHATVSAGVLPVGPGGHALVPVDVATTCDRYTTPTGARSRAGVPHELLDRIPTADGELVALRVPGGGPAPGHAWSVGLAWIRLGLAERLLARSVTHLRGRTVAGTVTLHLPMVRAMLADAAAGIAEVRALLDPDHGPGVGGLGRVRDSLDEVGRTCLHLLGAAGFLADGPGAEARVAELLADTYPPPTDPSPTDPFSTELEAS</sequence>